<evidence type="ECO:0000256" key="1">
    <source>
        <dbReference type="SAM" id="MobiDB-lite"/>
    </source>
</evidence>
<dbReference type="InParanoid" id="J9DGF6"/>
<feature type="transmembrane region" description="Helical" evidence="2">
    <location>
        <begin position="129"/>
        <end position="149"/>
    </location>
</feature>
<protein>
    <submittedName>
        <fullName evidence="3">Uncharacterized protein</fullName>
    </submittedName>
</protein>
<dbReference type="EMBL" id="AFBI03000004">
    <property type="protein sequence ID" value="EJW01680.1"/>
    <property type="molecule type" value="Genomic_DNA"/>
</dbReference>
<gene>
    <name evidence="3" type="ORF">EDEG_00397</name>
</gene>
<feature type="transmembrane region" description="Helical" evidence="2">
    <location>
        <begin position="98"/>
        <end position="123"/>
    </location>
</feature>
<sequence length="204" mass="24108">MSSGKKKIMKDSENRAGLEKDKMSDNEHKPAKSKFFKDNSGEEYNSEMDDMKHHNMNMTDSQYFHEKMNHDSISEEKTKESKKEKESNNSKKTNIKKYLIFFLEIIYVIWSMVEVLCNFSANINFSTEVVILFINFTIFNIGVISLIYLKKYYMPINEKQRKFRTTCLFVIPAVSLFLEIMLNFTFTKSGVLYWLFIGIEEKQV</sequence>
<dbReference type="VEuPathDB" id="MicrosporidiaDB:EDEG_00397"/>
<keyword evidence="2" id="KW-1133">Transmembrane helix</keyword>
<keyword evidence="4" id="KW-1185">Reference proteome</keyword>
<reference evidence="4" key="2">
    <citation type="submission" date="2015-07" db="EMBL/GenBank/DDBJ databases">
        <title>Contrasting host-pathogen interactions and genome evolution in two generalist and specialist microsporidian pathogens of mosquitoes.</title>
        <authorList>
            <consortium name="The Broad Institute Genomics Platform"/>
            <consortium name="The Broad Institute Genome Sequencing Center for Infectious Disease"/>
            <person name="Cuomo C.A."/>
            <person name="Sanscrainte N.D."/>
            <person name="Goldberg J.M."/>
            <person name="Heiman D."/>
            <person name="Young S."/>
            <person name="Zeng Q."/>
            <person name="Becnel J.J."/>
            <person name="Birren B.W."/>
        </authorList>
    </citation>
    <scope>NUCLEOTIDE SEQUENCE [LARGE SCALE GENOMIC DNA]</scope>
    <source>
        <strain evidence="4">USNM 41457</strain>
    </source>
</reference>
<evidence type="ECO:0000256" key="2">
    <source>
        <dbReference type="SAM" id="Phobius"/>
    </source>
</evidence>
<evidence type="ECO:0000313" key="4">
    <source>
        <dbReference type="Proteomes" id="UP000003163"/>
    </source>
</evidence>
<dbReference type="AlphaFoldDB" id="J9DGF6"/>
<proteinExistence type="predicted"/>
<feature type="transmembrane region" description="Helical" evidence="2">
    <location>
        <begin position="169"/>
        <end position="186"/>
    </location>
</feature>
<feature type="region of interest" description="Disordered" evidence="1">
    <location>
        <begin position="1"/>
        <end position="52"/>
    </location>
</feature>
<reference evidence="3 4" key="1">
    <citation type="submission" date="2011-08" db="EMBL/GenBank/DDBJ databases">
        <authorList>
            <person name="Liu Z.J."/>
            <person name="Shi F.L."/>
            <person name="Lu J.Q."/>
            <person name="Li M."/>
            <person name="Wang Z.L."/>
        </authorList>
    </citation>
    <scope>NUCLEOTIDE SEQUENCE [LARGE SCALE GENOMIC DNA]</scope>
    <source>
        <strain evidence="3 4">USNM 41457</strain>
    </source>
</reference>
<feature type="compositionally biased region" description="Basic and acidic residues" evidence="1">
    <location>
        <begin position="9"/>
        <end position="40"/>
    </location>
</feature>
<name>J9DGF6_EDHAE</name>
<comment type="caution">
    <text evidence="3">The sequence shown here is derived from an EMBL/GenBank/DDBJ whole genome shotgun (WGS) entry which is preliminary data.</text>
</comment>
<evidence type="ECO:0000313" key="3">
    <source>
        <dbReference type="EMBL" id="EJW01680.1"/>
    </source>
</evidence>
<keyword evidence="2" id="KW-0812">Transmembrane</keyword>
<dbReference type="HOGENOM" id="CLU_1343219_0_0_1"/>
<accession>J9DGF6</accession>
<organism evidence="3 4">
    <name type="scientific">Edhazardia aedis (strain USNM 41457)</name>
    <name type="common">Microsporidian parasite</name>
    <dbReference type="NCBI Taxonomy" id="1003232"/>
    <lineage>
        <taxon>Eukaryota</taxon>
        <taxon>Fungi</taxon>
        <taxon>Fungi incertae sedis</taxon>
        <taxon>Microsporidia</taxon>
        <taxon>Edhazardia</taxon>
    </lineage>
</organism>
<keyword evidence="2" id="KW-0472">Membrane</keyword>
<dbReference type="Proteomes" id="UP000003163">
    <property type="component" value="Unassembled WGS sequence"/>
</dbReference>